<evidence type="ECO:0000313" key="3">
    <source>
        <dbReference type="Proteomes" id="UP000644699"/>
    </source>
</evidence>
<dbReference type="EMBL" id="BMIQ01000002">
    <property type="protein sequence ID" value="GGD99481.1"/>
    <property type="molecule type" value="Genomic_DNA"/>
</dbReference>
<protein>
    <submittedName>
        <fullName evidence="2">Metallophosphoesterase</fullName>
    </submittedName>
</protein>
<dbReference type="InterPro" id="IPR029052">
    <property type="entry name" value="Metallo-depent_PP-like"/>
</dbReference>
<reference evidence="2" key="1">
    <citation type="journal article" date="2014" name="Int. J. Syst. Evol. Microbiol.">
        <title>Complete genome sequence of Corynebacterium casei LMG S-19264T (=DSM 44701T), isolated from a smear-ripened cheese.</title>
        <authorList>
            <consortium name="US DOE Joint Genome Institute (JGI-PGF)"/>
            <person name="Walter F."/>
            <person name="Albersmeier A."/>
            <person name="Kalinowski J."/>
            <person name="Ruckert C."/>
        </authorList>
    </citation>
    <scope>NUCLEOTIDE SEQUENCE</scope>
    <source>
        <strain evidence="2">CGMCC 1.15367</strain>
    </source>
</reference>
<dbReference type="GO" id="GO:0008803">
    <property type="term" value="F:bis(5'-nucleosyl)-tetraphosphatase (symmetrical) activity"/>
    <property type="evidence" value="ECO:0007669"/>
    <property type="project" value="TreeGrafter"/>
</dbReference>
<gene>
    <name evidence="2" type="ORF">GCM10011390_17870</name>
</gene>
<dbReference type="CDD" id="cd00144">
    <property type="entry name" value="MPP_PPP_family"/>
    <property type="match status" value="1"/>
</dbReference>
<keyword evidence="3" id="KW-1185">Reference proteome</keyword>
<dbReference type="SUPFAM" id="SSF56300">
    <property type="entry name" value="Metallo-dependent phosphatases"/>
    <property type="match status" value="1"/>
</dbReference>
<dbReference type="Pfam" id="PF00149">
    <property type="entry name" value="Metallophos"/>
    <property type="match status" value="1"/>
</dbReference>
<evidence type="ECO:0000313" key="2">
    <source>
        <dbReference type="EMBL" id="GGD99481.1"/>
    </source>
</evidence>
<accession>A0A916ZIG5</accession>
<name>A0A916ZIG5_9HYPH</name>
<dbReference type="GO" id="GO:0005737">
    <property type="term" value="C:cytoplasm"/>
    <property type="evidence" value="ECO:0007669"/>
    <property type="project" value="TreeGrafter"/>
</dbReference>
<comment type="caution">
    <text evidence="2">The sequence shown here is derived from an EMBL/GenBank/DDBJ whole genome shotgun (WGS) entry which is preliminary data.</text>
</comment>
<organism evidence="2 3">
    <name type="scientific">Aureimonas endophytica</name>
    <dbReference type="NCBI Taxonomy" id="2027858"/>
    <lineage>
        <taxon>Bacteria</taxon>
        <taxon>Pseudomonadati</taxon>
        <taxon>Pseudomonadota</taxon>
        <taxon>Alphaproteobacteria</taxon>
        <taxon>Hyphomicrobiales</taxon>
        <taxon>Aurantimonadaceae</taxon>
        <taxon>Aureimonas</taxon>
    </lineage>
</organism>
<dbReference type="PANTHER" id="PTHR42850:SF4">
    <property type="entry name" value="ZINC-DEPENDENT ENDOPOLYPHOSPHATASE"/>
    <property type="match status" value="1"/>
</dbReference>
<dbReference type="GO" id="GO:0016791">
    <property type="term" value="F:phosphatase activity"/>
    <property type="evidence" value="ECO:0007669"/>
    <property type="project" value="TreeGrafter"/>
</dbReference>
<dbReference type="RefSeq" id="WP_244639397.1">
    <property type="nucleotide sequence ID" value="NZ_BMIQ01000002.1"/>
</dbReference>
<dbReference type="InterPro" id="IPR004843">
    <property type="entry name" value="Calcineurin-like_PHP"/>
</dbReference>
<sequence length="230" mass="25420">MTYPGLAEGEVVYAVGDIHGRADLLERMIDRIAADRAEHPGLRCTEIYLGDYIDRGPDSAEVIARLRRRMDEAELICLLGNHEAMLLDALDGKLPIEAWLYNGGDATLASYGIEPDEDGAYRQADLLDLPQDHLAFLRGLSLFVRRGPYFFVHAGLRPGLPLERQSPTDLVWIRHDFLDFDGPLGAVVVHGHTPVEEPEFRPNRIGIDTGAVRTGRLTCLRLDAAGAAIL</sequence>
<feature type="domain" description="Calcineurin-like phosphoesterase" evidence="1">
    <location>
        <begin position="12"/>
        <end position="196"/>
    </location>
</feature>
<dbReference type="Gene3D" id="3.60.21.10">
    <property type="match status" value="1"/>
</dbReference>
<proteinExistence type="predicted"/>
<dbReference type="InterPro" id="IPR050126">
    <property type="entry name" value="Ap4A_hydrolase"/>
</dbReference>
<dbReference type="PANTHER" id="PTHR42850">
    <property type="entry name" value="METALLOPHOSPHOESTERASE"/>
    <property type="match status" value="1"/>
</dbReference>
<dbReference type="Proteomes" id="UP000644699">
    <property type="component" value="Unassembled WGS sequence"/>
</dbReference>
<dbReference type="AlphaFoldDB" id="A0A916ZIG5"/>
<evidence type="ECO:0000259" key="1">
    <source>
        <dbReference type="Pfam" id="PF00149"/>
    </source>
</evidence>
<dbReference type="GO" id="GO:0110154">
    <property type="term" value="P:RNA decapping"/>
    <property type="evidence" value="ECO:0007669"/>
    <property type="project" value="TreeGrafter"/>
</dbReference>
<reference evidence="2" key="2">
    <citation type="submission" date="2020-09" db="EMBL/GenBank/DDBJ databases">
        <authorList>
            <person name="Sun Q."/>
            <person name="Zhou Y."/>
        </authorList>
    </citation>
    <scope>NUCLEOTIDE SEQUENCE</scope>
    <source>
        <strain evidence="2">CGMCC 1.15367</strain>
    </source>
</reference>